<keyword evidence="11" id="KW-1185">Reference proteome</keyword>
<evidence type="ECO:0000313" key="10">
    <source>
        <dbReference type="EMBL" id="ORX53217.1"/>
    </source>
</evidence>
<evidence type="ECO:0000256" key="8">
    <source>
        <dbReference type="ARBA" id="ARBA00042485"/>
    </source>
</evidence>
<dbReference type="GO" id="GO:0005483">
    <property type="term" value="F:soluble NSF attachment protein activity"/>
    <property type="evidence" value="ECO:0007669"/>
    <property type="project" value="TreeGrafter"/>
</dbReference>
<dbReference type="InterPro" id="IPR011990">
    <property type="entry name" value="TPR-like_helical_dom_sf"/>
</dbReference>
<dbReference type="GO" id="GO:0006886">
    <property type="term" value="P:intracellular protein transport"/>
    <property type="evidence" value="ECO:0007669"/>
    <property type="project" value="InterPro"/>
</dbReference>
<dbReference type="PANTHER" id="PTHR13768:SF2">
    <property type="entry name" value="GAMMA-SOLUBLE NSF ATTACHMENT PROTEIN"/>
    <property type="match status" value="1"/>
</dbReference>
<comment type="caution">
    <text evidence="10">The sequence shown here is derived from an EMBL/GenBank/DDBJ whole genome shotgun (WGS) entry which is preliminary data.</text>
</comment>
<dbReference type="STRING" id="101127.A0A1X2GGI7"/>
<dbReference type="Proteomes" id="UP000242146">
    <property type="component" value="Unassembled WGS sequence"/>
</dbReference>
<organism evidence="10 11">
    <name type="scientific">Hesseltinella vesiculosa</name>
    <dbReference type="NCBI Taxonomy" id="101127"/>
    <lineage>
        <taxon>Eukaryota</taxon>
        <taxon>Fungi</taxon>
        <taxon>Fungi incertae sedis</taxon>
        <taxon>Mucoromycota</taxon>
        <taxon>Mucoromycotina</taxon>
        <taxon>Mucoromycetes</taxon>
        <taxon>Mucorales</taxon>
        <taxon>Cunninghamellaceae</taxon>
        <taxon>Hesseltinella</taxon>
    </lineage>
</organism>
<keyword evidence="6" id="KW-0472">Membrane</keyword>
<dbReference type="GO" id="GO:0019905">
    <property type="term" value="F:syntaxin binding"/>
    <property type="evidence" value="ECO:0007669"/>
    <property type="project" value="TreeGrafter"/>
</dbReference>
<dbReference type="OrthoDB" id="9984275at2759"/>
<evidence type="ECO:0000256" key="5">
    <source>
        <dbReference type="ARBA" id="ARBA00022927"/>
    </source>
</evidence>
<sequence length="381" mass="41921">MMQSGDKAASKGFFRQPDWDLAAGYYSDAATSFKTARSFEQAVDAYTKASEAYFKTYQMHLAGMAMENVGFILIKNLNRPQRGAEAYKQASNLFMADGKLPRGAEQLCKAANAMEPIDVNAAIDLYISAIDLYDQEERYTSSLDVVKKAIGIAVRSRKYARGVELLQRQLTVIEMIERRSHTNKSHYASMTSQVGLSMTVLFLAMDDEVGASKQFNNMCANDIHYSASREAILAETMLKAYDQEDQQALADAVRKDGFSFLDNEIQRLARALRVPGEGPSSLPQGARLPPAAANLSYGSSSAAATPPPPPSMGSDRQRLYGNQPAFDQGLPHYDSAPSAPLPEKGQPYPSELPYHQQAPQGFPAQPPLPSQQHEDDFDDLR</sequence>
<dbReference type="GO" id="GO:0031201">
    <property type="term" value="C:SNARE complex"/>
    <property type="evidence" value="ECO:0007669"/>
    <property type="project" value="TreeGrafter"/>
</dbReference>
<accession>A0A1X2GGI7</accession>
<dbReference type="GO" id="GO:0005774">
    <property type="term" value="C:vacuolar membrane"/>
    <property type="evidence" value="ECO:0007669"/>
    <property type="project" value="TreeGrafter"/>
</dbReference>
<evidence type="ECO:0000256" key="1">
    <source>
        <dbReference type="ARBA" id="ARBA00004170"/>
    </source>
</evidence>
<comment type="similarity">
    <text evidence="2">Belongs to the SNAP family.</text>
</comment>
<keyword evidence="3" id="KW-0813">Transport</keyword>
<evidence type="ECO:0000256" key="7">
    <source>
        <dbReference type="ARBA" id="ARBA00040047"/>
    </source>
</evidence>
<dbReference type="Gene3D" id="1.25.40.10">
    <property type="entry name" value="Tetratricopeptide repeat domain"/>
    <property type="match status" value="1"/>
</dbReference>
<proteinExistence type="inferred from homology"/>
<evidence type="ECO:0000313" key="11">
    <source>
        <dbReference type="Proteomes" id="UP000242146"/>
    </source>
</evidence>
<dbReference type="PANTHER" id="PTHR13768">
    <property type="entry name" value="SOLUBLE NSF ATTACHMENT PROTEIN SNAP"/>
    <property type="match status" value="1"/>
</dbReference>
<keyword evidence="4" id="KW-0931">ER-Golgi transport</keyword>
<dbReference type="EMBL" id="MCGT01000016">
    <property type="protein sequence ID" value="ORX53217.1"/>
    <property type="molecule type" value="Genomic_DNA"/>
</dbReference>
<evidence type="ECO:0000256" key="6">
    <source>
        <dbReference type="ARBA" id="ARBA00023136"/>
    </source>
</evidence>
<dbReference type="AlphaFoldDB" id="A0A1X2GGI7"/>
<keyword evidence="5" id="KW-0653">Protein transport</keyword>
<feature type="region of interest" description="Disordered" evidence="9">
    <location>
        <begin position="275"/>
        <end position="381"/>
    </location>
</feature>
<evidence type="ECO:0000256" key="9">
    <source>
        <dbReference type="SAM" id="MobiDB-lite"/>
    </source>
</evidence>
<dbReference type="GO" id="GO:0016192">
    <property type="term" value="P:vesicle-mediated transport"/>
    <property type="evidence" value="ECO:0007669"/>
    <property type="project" value="UniProtKB-KW"/>
</dbReference>
<protein>
    <recommendedName>
        <fullName evidence="7">Gamma-soluble NSF attachment protein</fullName>
    </recommendedName>
    <alternativeName>
        <fullName evidence="8">N-ethylmaleimide-sensitive factor attachment protein gamma</fullName>
    </alternativeName>
</protein>
<reference evidence="10 11" key="1">
    <citation type="submission" date="2016-07" db="EMBL/GenBank/DDBJ databases">
        <title>Pervasive Adenine N6-methylation of Active Genes in Fungi.</title>
        <authorList>
            <consortium name="DOE Joint Genome Institute"/>
            <person name="Mondo S.J."/>
            <person name="Dannebaum R.O."/>
            <person name="Kuo R.C."/>
            <person name="Labutti K."/>
            <person name="Haridas S."/>
            <person name="Kuo A."/>
            <person name="Salamov A."/>
            <person name="Ahrendt S.R."/>
            <person name="Lipzen A."/>
            <person name="Sullivan W."/>
            <person name="Andreopoulos W.B."/>
            <person name="Clum A."/>
            <person name="Lindquist E."/>
            <person name="Daum C."/>
            <person name="Ramamoorthy G.K."/>
            <person name="Gryganskyi A."/>
            <person name="Culley D."/>
            <person name="Magnuson J.K."/>
            <person name="James T.Y."/>
            <person name="O'Malley M.A."/>
            <person name="Stajich J.E."/>
            <person name="Spatafora J.W."/>
            <person name="Visel A."/>
            <person name="Grigoriev I.V."/>
        </authorList>
    </citation>
    <scope>NUCLEOTIDE SEQUENCE [LARGE SCALE GENOMIC DNA]</scope>
    <source>
        <strain evidence="10 11">NRRL 3301</strain>
    </source>
</reference>
<evidence type="ECO:0000256" key="2">
    <source>
        <dbReference type="ARBA" id="ARBA00010050"/>
    </source>
</evidence>
<dbReference type="InterPro" id="IPR000744">
    <property type="entry name" value="NSF_attach"/>
</dbReference>
<comment type="subcellular location">
    <subcellularLocation>
        <location evidence="1">Membrane</location>
        <topology evidence="1">Peripheral membrane protein</topology>
    </subcellularLocation>
</comment>
<name>A0A1X2GGI7_9FUNG</name>
<evidence type="ECO:0000256" key="3">
    <source>
        <dbReference type="ARBA" id="ARBA00022448"/>
    </source>
</evidence>
<dbReference type="SUPFAM" id="SSF48452">
    <property type="entry name" value="TPR-like"/>
    <property type="match status" value="1"/>
</dbReference>
<gene>
    <name evidence="10" type="ORF">DM01DRAFT_1336400</name>
</gene>
<dbReference type="Pfam" id="PF14938">
    <property type="entry name" value="SNAP"/>
    <property type="match status" value="1"/>
</dbReference>
<evidence type="ECO:0000256" key="4">
    <source>
        <dbReference type="ARBA" id="ARBA00022892"/>
    </source>
</evidence>